<organism evidence="1 2">
    <name type="scientific">Saccharolobus shibatae</name>
    <dbReference type="NCBI Taxonomy" id="2286"/>
    <lineage>
        <taxon>Archaea</taxon>
        <taxon>Thermoproteota</taxon>
        <taxon>Thermoprotei</taxon>
        <taxon>Sulfolobales</taxon>
        <taxon>Sulfolobaceae</taxon>
        <taxon>Saccharolobus</taxon>
    </lineage>
</organism>
<protein>
    <submittedName>
        <fullName evidence="1">Uncharacterized protein</fullName>
    </submittedName>
</protein>
<sequence length="552" mass="63921">MTGLLENRLIKILLRNSAIAVAKTYKLFNRSAITPFEELEAISKLKVNGKLPRLYAGEVEAIMTGRFIDILKIYNGNIFQYLTPQNIEKINDELTKCIASKIYKLGPRKTEEVCSNLFGVPIPRDYVHTLIHEYIHWDMLAGTRTAYITEKFSWKERIDHMSFTHLFYTEINLGKIVGEHFARKDKADIIGKGLSENEVMNILNNKISYLINDLAKDMKVINYFLSIINDLSILANIGYIISVFIEPATWALIEDDKYFKQNIAAYFSDERIQEYAERVYEDSKRLNYEKVINKVKRVLQIDLTQLLQKGQDVIKFLDNIYEEFQKDSNSDISFSGASLISVLVDLIIDYSKKPYEREKIDIITSHVIRDKETLDYISKIIFRYKGALTRMNLPSVCGHFEYQNRLIGGCFNPDVGITGDKPVKRPFGSLEEIVGNLALSLKPVLILAYYYSDSHDVEKIKNYKKVVERIAERLKYLGINDFTKIATEEIRNLGIQLDDMFNIYNSENCLNNNACNEIEKSLKEFLKYWTYIVLRLGKEHAALPNRHGIFLF</sequence>
<evidence type="ECO:0000313" key="1">
    <source>
        <dbReference type="EMBL" id="QXJ32630.1"/>
    </source>
</evidence>
<dbReference type="GeneID" id="65560696"/>
<dbReference type="RefSeq" id="WP_218260743.1">
    <property type="nucleotide sequence ID" value="NZ_CP077715.1"/>
</dbReference>
<dbReference type="EMBL" id="CP077715">
    <property type="protein sequence ID" value="QXJ32630.1"/>
    <property type="molecule type" value="Genomic_DNA"/>
</dbReference>
<reference evidence="1" key="1">
    <citation type="journal article" date="2021" name="Environ. Microbiol.">
        <title>New insights into the diversity and evolution of the archaeal mobilome from three complete genomes of Saccharolobus shibatae.</title>
        <authorList>
            <person name="Medvedeva S."/>
            <person name="Brandt D."/>
            <person name="Cvirkaite-Krupovic V."/>
            <person name="Liu Y."/>
            <person name="Severinov K."/>
            <person name="Ishino S."/>
            <person name="Ishino Y."/>
            <person name="Prangishvili D."/>
            <person name="Kalinowski J."/>
            <person name="Krupovic M."/>
        </authorList>
    </citation>
    <scope>NUCLEOTIDE SEQUENCE</scope>
    <source>
        <strain evidence="1">BEU9</strain>
    </source>
</reference>
<proteinExistence type="predicted"/>
<name>A0A8F5BWE1_9CREN</name>
<gene>
    <name evidence="1" type="ORF">J5U21_02281</name>
</gene>
<dbReference type="Proteomes" id="UP000693941">
    <property type="component" value="Chromosome"/>
</dbReference>
<accession>A0A8F5BWE1</accession>
<dbReference type="AlphaFoldDB" id="A0A8F5BWE1"/>
<evidence type="ECO:0000313" key="2">
    <source>
        <dbReference type="Proteomes" id="UP000693941"/>
    </source>
</evidence>